<dbReference type="PANTHER" id="PTHR46704:SF9">
    <property type="entry name" value="BHLH DOMAIN-CONTAINING PROTEIN"/>
    <property type="match status" value="1"/>
</dbReference>
<reference evidence="1" key="1">
    <citation type="submission" date="2020-04" db="EMBL/GenBank/DDBJ databases">
        <authorList>
            <person name="Alioto T."/>
            <person name="Alioto T."/>
            <person name="Gomez Garrido J."/>
        </authorList>
    </citation>
    <scope>NUCLEOTIDE SEQUENCE</scope>
    <source>
        <strain evidence="1">A484AB</strain>
    </source>
</reference>
<dbReference type="OrthoDB" id="5982857at2759"/>
<protein>
    <submittedName>
        <fullName evidence="1">Uncharacterized protein</fullName>
    </submittedName>
</protein>
<comment type="caution">
    <text evidence="1">The sequence shown here is derived from an EMBL/GenBank/DDBJ whole genome shotgun (WGS) entry which is preliminary data.</text>
</comment>
<dbReference type="EMBL" id="CACRXK020001799">
    <property type="protein sequence ID" value="CAB3991159.1"/>
    <property type="molecule type" value="Genomic_DNA"/>
</dbReference>
<evidence type="ECO:0000313" key="2">
    <source>
        <dbReference type="Proteomes" id="UP001152795"/>
    </source>
</evidence>
<dbReference type="AlphaFoldDB" id="A0A6S7GMV4"/>
<evidence type="ECO:0000313" key="1">
    <source>
        <dbReference type="EMBL" id="CAB3991159.1"/>
    </source>
</evidence>
<sequence length="465" mass="52127">MKLKNFGDVQKRPSKSSKLNLLKHDKNMFSRLLVVPIKSRNINLQEVLKFNLGPISYSLASADGSLTKTNKAVLLKVIEQEVPNNRHIIEAPPQGSALMIDGMAVLQCLKVAKIPPTFKELAQMILEMIVKIMLFYKSNRVDFVTDRYPDLSIKYCERNRRAAAGYQRIEIFSGDQKTPTQWKKFLNCGSNKEALVEFLFKSWCQAILSITTLEVHLFIAHGDLCHHLCFGNRTLPTVSPIPELTCSHEEADTRLLLHAHHAAVSGWSDVIIRSPDTDVAIISLSMQESCQTNLFFATGNKDQERILDTRCMVEKVGPTLCTSLIGLHSFTGCDSTSFFHGKGKATFFHLVKENDRYVMALTQLGESFNAERELITPLEALVCQVYKSNTESVDKARYLLFCTGSKDGASLPPTQDALTQHVKWANYQATIWSRHCLESQLEVPSPIGHGWTADSDGLSSVYLDD</sequence>
<dbReference type="PANTHER" id="PTHR46704">
    <property type="entry name" value="CXC DOMAIN-CONTAINING PROTEIN-RELATED"/>
    <property type="match status" value="1"/>
</dbReference>
<accession>A0A6S7GMV4</accession>
<keyword evidence="2" id="KW-1185">Reference proteome</keyword>
<organism evidence="1 2">
    <name type="scientific">Paramuricea clavata</name>
    <name type="common">Red gorgonian</name>
    <name type="synonym">Violescent sea-whip</name>
    <dbReference type="NCBI Taxonomy" id="317549"/>
    <lineage>
        <taxon>Eukaryota</taxon>
        <taxon>Metazoa</taxon>
        <taxon>Cnidaria</taxon>
        <taxon>Anthozoa</taxon>
        <taxon>Octocorallia</taxon>
        <taxon>Malacalcyonacea</taxon>
        <taxon>Plexauridae</taxon>
        <taxon>Paramuricea</taxon>
    </lineage>
</organism>
<proteinExistence type="predicted"/>
<dbReference type="Proteomes" id="UP001152795">
    <property type="component" value="Unassembled WGS sequence"/>
</dbReference>
<gene>
    <name evidence="1" type="ORF">PACLA_8A017417</name>
</gene>
<name>A0A6S7GMV4_PARCT</name>